<dbReference type="STRING" id="60175.A0A1V6Z9Z6"/>
<keyword evidence="4" id="KW-1185">Reference proteome</keyword>
<dbReference type="AlphaFoldDB" id="A0A1V6Z9Z6"/>
<dbReference type="EMBL" id="MOOB01000001">
    <property type="protein sequence ID" value="OQE96282.1"/>
    <property type="molecule type" value="Genomic_DNA"/>
</dbReference>
<proteinExistence type="predicted"/>
<keyword evidence="2" id="KW-0472">Membrane</keyword>
<evidence type="ECO:0000256" key="2">
    <source>
        <dbReference type="SAM" id="Phobius"/>
    </source>
</evidence>
<reference evidence="4" key="1">
    <citation type="journal article" date="2017" name="Nat. Microbiol.">
        <title>Global analysis of biosynthetic gene clusters reveals vast potential of secondary metabolite production in Penicillium species.</title>
        <authorList>
            <person name="Nielsen J.C."/>
            <person name="Grijseels S."/>
            <person name="Prigent S."/>
            <person name="Ji B."/>
            <person name="Dainat J."/>
            <person name="Nielsen K.F."/>
            <person name="Frisvad J.C."/>
            <person name="Workman M."/>
            <person name="Nielsen J."/>
        </authorList>
    </citation>
    <scope>NUCLEOTIDE SEQUENCE [LARGE SCALE GENOMIC DNA]</scope>
    <source>
        <strain evidence="4">IBT 13039</strain>
    </source>
</reference>
<feature type="transmembrane region" description="Helical" evidence="2">
    <location>
        <begin position="20"/>
        <end position="37"/>
    </location>
</feature>
<keyword evidence="2" id="KW-0812">Transmembrane</keyword>
<keyword evidence="2" id="KW-1133">Transmembrane helix</keyword>
<feature type="compositionally biased region" description="Basic and acidic residues" evidence="1">
    <location>
        <begin position="609"/>
        <end position="618"/>
    </location>
</feature>
<feature type="compositionally biased region" description="Polar residues" evidence="1">
    <location>
        <begin position="625"/>
        <end position="637"/>
    </location>
</feature>
<dbReference type="PANTHER" id="PTHR35043:SF8">
    <property type="entry name" value="DUF4220 DOMAIN-CONTAINING PROTEIN"/>
    <property type="match status" value="1"/>
</dbReference>
<organism evidence="3 4">
    <name type="scientific">Penicillium nalgiovense</name>
    <dbReference type="NCBI Taxonomy" id="60175"/>
    <lineage>
        <taxon>Eukaryota</taxon>
        <taxon>Fungi</taxon>
        <taxon>Dikarya</taxon>
        <taxon>Ascomycota</taxon>
        <taxon>Pezizomycotina</taxon>
        <taxon>Eurotiomycetes</taxon>
        <taxon>Eurotiomycetidae</taxon>
        <taxon>Eurotiales</taxon>
        <taxon>Aspergillaceae</taxon>
        <taxon>Penicillium</taxon>
    </lineage>
</organism>
<feature type="compositionally biased region" description="Acidic residues" evidence="1">
    <location>
        <begin position="586"/>
        <end position="597"/>
    </location>
</feature>
<dbReference type="PANTHER" id="PTHR35043">
    <property type="entry name" value="TRANSCRIPTION FACTOR DOMAIN-CONTAINING PROTEIN"/>
    <property type="match status" value="1"/>
</dbReference>
<protein>
    <submittedName>
        <fullName evidence="3">Uncharacterized protein</fullName>
    </submittedName>
</protein>
<sequence length="675" mass="77058">MNNTLTHEWVPKPDGRGTWNILSTCILTIILCCWTSVSPNLPAKSDGTFRKWRYKLDLACIALLGSEFLLMLALGQRSSARRSVKDFHEAGYKDWTTKHAFFADMGGFWIKPPEIDDLPSFPLDAKQLHVLVKEGYIEYPHLKEEEIKDKSESDGLTRLITIAQALWFTLNCIFRFVQGLFVTTLELTTPSFILVFLVTSYCWYHKPMDINMPIILELKKSVAIIRSNLDEIPESKWYETPLEFISRNEWFCSRFWKYYIQILHYMHIPVFTRPERRPYDRIPSHFIPNVDTQAEIICAPTILLFSSVFLIAWNSHFPSATEKLMWRIASGSLTDLPRANLFALWFSDIEILWGFAKVLRENGPTSNRRYRMLTSIDSNDMPGIIASGNQQGPALGQTSSLIEAERPKRDVKKALDNTWKWLESFWGNHRVTKWKAELLSGPNHRDLFNTEQVKNLITLGSQEHNYWDNCMFAFRPSSPTARPSGIHHILFPFAFIAFHLLPLREGEKRTDYIPALSHPYPSHPRGYGTSPGGKRYLFHCETLGVISSGHIFTVTTANPVTHPLPLEELLTMQWNLTRITIMQGAGEDEDSDIDSDGDSVAVTSGSRSPIKEAHKFPERLVPTSPRGSPSKGTSILTENVLPENVPFRLPIRSPSPSKARDLPGMNKASSEYIEE</sequence>
<evidence type="ECO:0000256" key="1">
    <source>
        <dbReference type="SAM" id="MobiDB-lite"/>
    </source>
</evidence>
<evidence type="ECO:0000313" key="3">
    <source>
        <dbReference type="EMBL" id="OQE96282.1"/>
    </source>
</evidence>
<name>A0A1V6Z9Z6_PENNA</name>
<feature type="transmembrane region" description="Helical" evidence="2">
    <location>
        <begin position="58"/>
        <end position="75"/>
    </location>
</feature>
<evidence type="ECO:0000313" key="4">
    <source>
        <dbReference type="Proteomes" id="UP000191691"/>
    </source>
</evidence>
<dbReference type="Proteomes" id="UP000191691">
    <property type="component" value="Unassembled WGS sequence"/>
</dbReference>
<gene>
    <name evidence="3" type="ORF">PENNAL_c0001G02094</name>
</gene>
<accession>A0A1V6Z9Z6</accession>
<comment type="caution">
    <text evidence="3">The sequence shown here is derived from an EMBL/GenBank/DDBJ whole genome shotgun (WGS) entry which is preliminary data.</text>
</comment>
<feature type="region of interest" description="Disordered" evidence="1">
    <location>
        <begin position="585"/>
        <end position="675"/>
    </location>
</feature>